<keyword evidence="4" id="KW-1185">Reference proteome</keyword>
<gene>
    <name evidence="3" type="ORF">CMQ_1346</name>
</gene>
<reference evidence="3 4" key="1">
    <citation type="journal article" date="2011" name="Proc. Natl. Acad. Sci. U.S.A.">
        <title>Genome and transcriptome analyses of the mountain pine beetle-fungal symbiont Grosmannia clavigera, a lodgepole pine pathogen.</title>
        <authorList>
            <person name="DiGuistini S."/>
            <person name="Wang Y."/>
            <person name="Liao N.Y."/>
            <person name="Taylor G."/>
            <person name="Tanguay P."/>
            <person name="Feau N."/>
            <person name="Henrissat B."/>
            <person name="Chan S.K."/>
            <person name="Hesse-Orce U."/>
            <person name="Alamouti S.M."/>
            <person name="Tsui C.K.M."/>
            <person name="Docking R.T."/>
            <person name="Levasseur A."/>
            <person name="Haridas S."/>
            <person name="Robertson G."/>
            <person name="Birol I."/>
            <person name="Holt R.A."/>
            <person name="Marra M.A."/>
            <person name="Hamelin R.C."/>
            <person name="Hirst M."/>
            <person name="Jones S.J.M."/>
            <person name="Bohlmann J."/>
            <person name="Breuil C."/>
        </authorList>
    </citation>
    <scope>NUCLEOTIDE SEQUENCE [LARGE SCALE GENOMIC DNA]</scope>
    <source>
        <strain evidence="4">kw1407 / UAMH 11150</strain>
    </source>
</reference>
<keyword evidence="1" id="KW-0175">Coiled coil</keyword>
<organism evidence="4">
    <name type="scientific">Grosmannia clavigera (strain kw1407 / UAMH 11150)</name>
    <name type="common">Blue stain fungus</name>
    <name type="synonym">Graphiocladiella clavigera</name>
    <dbReference type="NCBI Taxonomy" id="655863"/>
    <lineage>
        <taxon>Eukaryota</taxon>
        <taxon>Fungi</taxon>
        <taxon>Dikarya</taxon>
        <taxon>Ascomycota</taxon>
        <taxon>Pezizomycotina</taxon>
        <taxon>Sordariomycetes</taxon>
        <taxon>Sordariomycetidae</taxon>
        <taxon>Ophiostomatales</taxon>
        <taxon>Ophiostomataceae</taxon>
        <taxon>Leptographium</taxon>
    </lineage>
</organism>
<evidence type="ECO:0000256" key="2">
    <source>
        <dbReference type="SAM" id="SignalP"/>
    </source>
</evidence>
<dbReference type="EMBL" id="GL629765">
    <property type="protein sequence ID" value="EFX04418.1"/>
    <property type="molecule type" value="Genomic_DNA"/>
</dbReference>
<keyword evidence="2" id="KW-0732">Signal</keyword>
<evidence type="ECO:0000256" key="1">
    <source>
        <dbReference type="SAM" id="Coils"/>
    </source>
</evidence>
<evidence type="ECO:0000313" key="3">
    <source>
        <dbReference type="EMBL" id="EFX04418.1"/>
    </source>
</evidence>
<dbReference type="InParanoid" id="F0XEK4"/>
<feature type="coiled-coil region" evidence="1">
    <location>
        <begin position="50"/>
        <end position="77"/>
    </location>
</feature>
<protein>
    <submittedName>
        <fullName evidence="3">Uncharacterized protein</fullName>
    </submittedName>
</protein>
<dbReference type="RefSeq" id="XP_014173900.1">
    <property type="nucleotide sequence ID" value="XM_014318425.1"/>
</dbReference>
<dbReference type="AlphaFoldDB" id="F0XEK4"/>
<feature type="signal peptide" evidence="2">
    <location>
        <begin position="1"/>
        <end position="21"/>
    </location>
</feature>
<dbReference type="GeneID" id="25974214"/>
<sequence length="198" mass="21909">MQLKNILSATALVFQLSGALTQSTAPAFAGTSSAIESSSTAVAANITDQMMYLNETLFDLEDDLDDLDDEVDFIEASLDEPTLNEHGEVIHRPLPKKPRQGALELWSQRRYRGHRVVYGRQPAQCDTVETYTYNRAGFGKSARVIENGTCCQLFTARGCNGHNMVMAGDVASFQPYGMDNKIKSVRCMGCKRLYPRAD</sequence>
<name>F0XEK4_GROCL</name>
<proteinExistence type="predicted"/>
<feature type="chain" id="PRO_5003259902" evidence="2">
    <location>
        <begin position="22"/>
        <end position="198"/>
    </location>
</feature>
<dbReference type="Gene3D" id="2.60.20.10">
    <property type="entry name" value="Crystallins"/>
    <property type="match status" value="1"/>
</dbReference>
<dbReference type="HOGENOM" id="CLU_1378257_0_0_1"/>
<dbReference type="Proteomes" id="UP000007796">
    <property type="component" value="Unassembled WGS sequence"/>
</dbReference>
<dbReference type="OrthoDB" id="10578573at2759"/>
<accession>F0XEK4</accession>
<evidence type="ECO:0000313" key="4">
    <source>
        <dbReference type="Proteomes" id="UP000007796"/>
    </source>
</evidence>